<protein>
    <recommendedName>
        <fullName evidence="3">histidine kinase</fullName>
        <ecNumber evidence="3">2.7.13.3</ecNumber>
    </recommendedName>
</protein>
<keyword evidence="11 14" id="KW-1133">Transmembrane helix</keyword>
<organism evidence="16 17">
    <name type="scientific">Neobacillus pocheonensis</name>
    <dbReference type="NCBI Taxonomy" id="363869"/>
    <lineage>
        <taxon>Bacteria</taxon>
        <taxon>Bacillati</taxon>
        <taxon>Bacillota</taxon>
        <taxon>Bacilli</taxon>
        <taxon>Bacillales</taxon>
        <taxon>Bacillaceae</taxon>
        <taxon>Neobacillus</taxon>
    </lineage>
</organism>
<feature type="transmembrane region" description="Helical" evidence="14">
    <location>
        <begin position="31"/>
        <end position="51"/>
    </location>
</feature>
<dbReference type="Pfam" id="PF00672">
    <property type="entry name" value="HAMP"/>
    <property type="match status" value="1"/>
</dbReference>
<evidence type="ECO:0000256" key="10">
    <source>
        <dbReference type="ARBA" id="ARBA00022840"/>
    </source>
</evidence>
<comment type="catalytic activity">
    <reaction evidence="1">
        <text>ATP + protein L-histidine = ADP + protein N-phospho-L-histidine.</text>
        <dbReference type="EC" id="2.7.13.3"/>
    </reaction>
</comment>
<accession>A0ABT0W4H1</accession>
<keyword evidence="10" id="KW-0067">ATP-binding</keyword>
<keyword evidence="17" id="KW-1185">Reference proteome</keyword>
<dbReference type="PRINTS" id="PR00344">
    <property type="entry name" value="BCTRLSENSOR"/>
</dbReference>
<feature type="domain" description="HAMP" evidence="15">
    <location>
        <begin position="328"/>
        <end position="380"/>
    </location>
</feature>
<evidence type="ECO:0000256" key="6">
    <source>
        <dbReference type="ARBA" id="ARBA00022679"/>
    </source>
</evidence>
<dbReference type="CDD" id="cd06225">
    <property type="entry name" value="HAMP"/>
    <property type="match status" value="1"/>
</dbReference>
<dbReference type="InterPro" id="IPR004358">
    <property type="entry name" value="Sig_transdc_His_kin-like_C"/>
</dbReference>
<dbReference type="Proteomes" id="UP001523262">
    <property type="component" value="Unassembled WGS sequence"/>
</dbReference>
<keyword evidence="13 14" id="KW-0472">Membrane</keyword>
<evidence type="ECO:0000256" key="2">
    <source>
        <dbReference type="ARBA" id="ARBA00004651"/>
    </source>
</evidence>
<sequence>MVKIIGTLNTFLFHLMRNLFRKIASSIRYKLMALMLTVMILPLLLLIVFSINVSQSNYEKEVVSSNDSRIILAGKYLDEKLKESDKVLFASLIDEKLVPSISQINDENIPLDYSTLNYIQDKLSTIYYGNEHIDGVSIYAKESQKIYSLKDDDFKVSKLSSKNGANWSNLRRSPYYSFESSPPNQGFTLTRSIIRFENRKIVGGISLDVNWNIIDSVIKMLKSERESFVYVLDNQGHILYNPNQVKKNSVDFQKMIKPINDSNQSESHLKMNNGYLFFKKAFNNKVAIVKVVPEKMLLNGVTKTLVLGIIISVLSILLTVILSIVVSLRTTKPIIQLVDAMQEVEGKNFDIKIKTVREDEIGLLEKRFSLMIYRIKELIDKEYKSEIATKEAQFKALQAQINPHFLYNTLQLVGGMAVAHNADKIYSVISALSDMFRYITGKQGDMVLIEHEIEHIKNYLYIQNLRFEGKVRTDIFMEEDTEGYMIPMLTIQPLVENAFNHGFEQKMGLWKLSVEVQKVFEDIEITITDNGVGIPDEKLKDLREDIKSTSNPLNTKGSIGIKNVAARIRLYFGNDYGLDISSEVGKGTQIVIRIPARMTLEDLK</sequence>
<dbReference type="PANTHER" id="PTHR34220:SF11">
    <property type="entry name" value="SENSOR PROTEIN KINASE HPTS"/>
    <property type="match status" value="1"/>
</dbReference>
<keyword evidence="4" id="KW-1003">Cell membrane</keyword>
<keyword evidence="7 14" id="KW-0812">Transmembrane</keyword>
<keyword evidence="12" id="KW-0902">Two-component regulatory system</keyword>
<dbReference type="Gene3D" id="3.30.450.20">
    <property type="entry name" value="PAS domain"/>
    <property type="match status" value="1"/>
</dbReference>
<dbReference type="InterPro" id="IPR050640">
    <property type="entry name" value="Bact_2-comp_sensor_kinase"/>
</dbReference>
<dbReference type="InterPro" id="IPR010559">
    <property type="entry name" value="Sig_transdc_His_kin_internal"/>
</dbReference>
<comment type="caution">
    <text evidence="16">The sequence shown here is derived from an EMBL/GenBank/DDBJ whole genome shotgun (WGS) entry which is preliminary data.</text>
</comment>
<reference evidence="16 17" key="1">
    <citation type="submission" date="2022-06" db="EMBL/GenBank/DDBJ databases">
        <authorList>
            <person name="Jeon C.O."/>
        </authorList>
    </citation>
    <scope>NUCLEOTIDE SEQUENCE [LARGE SCALE GENOMIC DNA]</scope>
    <source>
        <strain evidence="16 17">KCTC 13943</strain>
    </source>
</reference>
<dbReference type="GO" id="GO:0016301">
    <property type="term" value="F:kinase activity"/>
    <property type="evidence" value="ECO:0007669"/>
    <property type="project" value="UniProtKB-KW"/>
</dbReference>
<dbReference type="PROSITE" id="PS50885">
    <property type="entry name" value="HAMP"/>
    <property type="match status" value="1"/>
</dbReference>
<dbReference type="SUPFAM" id="SSF158472">
    <property type="entry name" value="HAMP domain-like"/>
    <property type="match status" value="1"/>
</dbReference>
<evidence type="ECO:0000256" key="4">
    <source>
        <dbReference type="ARBA" id="ARBA00022475"/>
    </source>
</evidence>
<dbReference type="SUPFAM" id="SSF55874">
    <property type="entry name" value="ATPase domain of HSP90 chaperone/DNA topoisomerase II/histidine kinase"/>
    <property type="match status" value="1"/>
</dbReference>
<dbReference type="Gene3D" id="6.10.340.10">
    <property type="match status" value="1"/>
</dbReference>
<dbReference type="Gene3D" id="3.30.565.10">
    <property type="entry name" value="Histidine kinase-like ATPase, C-terminal domain"/>
    <property type="match status" value="1"/>
</dbReference>
<evidence type="ECO:0000313" key="17">
    <source>
        <dbReference type="Proteomes" id="UP001523262"/>
    </source>
</evidence>
<dbReference type="InterPro" id="IPR036890">
    <property type="entry name" value="HATPase_C_sf"/>
</dbReference>
<dbReference type="EC" id="2.7.13.3" evidence="3"/>
<evidence type="ECO:0000256" key="1">
    <source>
        <dbReference type="ARBA" id="ARBA00000085"/>
    </source>
</evidence>
<comment type="subcellular location">
    <subcellularLocation>
        <location evidence="2">Cell membrane</location>
        <topology evidence="2">Multi-pass membrane protein</topology>
    </subcellularLocation>
</comment>
<evidence type="ECO:0000256" key="7">
    <source>
        <dbReference type="ARBA" id="ARBA00022692"/>
    </source>
</evidence>
<name>A0ABT0W4H1_9BACI</name>
<gene>
    <name evidence="16" type="ORF">NDK43_00790</name>
</gene>
<evidence type="ECO:0000256" key="5">
    <source>
        <dbReference type="ARBA" id="ARBA00022553"/>
    </source>
</evidence>
<dbReference type="PANTHER" id="PTHR34220">
    <property type="entry name" value="SENSOR HISTIDINE KINASE YPDA"/>
    <property type="match status" value="1"/>
</dbReference>
<evidence type="ECO:0000256" key="9">
    <source>
        <dbReference type="ARBA" id="ARBA00022777"/>
    </source>
</evidence>
<evidence type="ECO:0000256" key="3">
    <source>
        <dbReference type="ARBA" id="ARBA00012438"/>
    </source>
</evidence>
<keyword evidence="5" id="KW-0597">Phosphoprotein</keyword>
<dbReference type="Pfam" id="PF06580">
    <property type="entry name" value="His_kinase"/>
    <property type="match status" value="1"/>
</dbReference>
<proteinExistence type="predicted"/>
<evidence type="ECO:0000259" key="15">
    <source>
        <dbReference type="PROSITE" id="PS50885"/>
    </source>
</evidence>
<dbReference type="EMBL" id="JAMQCR010000001">
    <property type="protein sequence ID" value="MCM2531241.1"/>
    <property type="molecule type" value="Genomic_DNA"/>
</dbReference>
<dbReference type="InterPro" id="IPR003660">
    <property type="entry name" value="HAMP_dom"/>
</dbReference>
<keyword evidence="6" id="KW-0808">Transferase</keyword>
<dbReference type="Pfam" id="PF02518">
    <property type="entry name" value="HATPase_c"/>
    <property type="match status" value="1"/>
</dbReference>
<feature type="transmembrane region" description="Helical" evidence="14">
    <location>
        <begin position="305"/>
        <end position="328"/>
    </location>
</feature>
<evidence type="ECO:0000256" key="11">
    <source>
        <dbReference type="ARBA" id="ARBA00022989"/>
    </source>
</evidence>
<evidence type="ECO:0000256" key="12">
    <source>
        <dbReference type="ARBA" id="ARBA00023012"/>
    </source>
</evidence>
<evidence type="ECO:0000256" key="13">
    <source>
        <dbReference type="ARBA" id="ARBA00023136"/>
    </source>
</evidence>
<evidence type="ECO:0000313" key="16">
    <source>
        <dbReference type="EMBL" id="MCM2531241.1"/>
    </source>
</evidence>
<keyword evidence="8" id="KW-0547">Nucleotide-binding</keyword>
<evidence type="ECO:0000256" key="8">
    <source>
        <dbReference type="ARBA" id="ARBA00022741"/>
    </source>
</evidence>
<dbReference type="SMART" id="SM00304">
    <property type="entry name" value="HAMP"/>
    <property type="match status" value="1"/>
</dbReference>
<dbReference type="InterPro" id="IPR003594">
    <property type="entry name" value="HATPase_dom"/>
</dbReference>
<keyword evidence="9 16" id="KW-0418">Kinase</keyword>
<evidence type="ECO:0000256" key="14">
    <source>
        <dbReference type="SAM" id="Phobius"/>
    </source>
</evidence>